<evidence type="ECO:0000313" key="2">
    <source>
        <dbReference type="Proteomes" id="UP001169069"/>
    </source>
</evidence>
<name>A0ABT7QYV2_9BACT</name>
<proteinExistence type="predicted"/>
<dbReference type="RefSeq" id="WP_289413693.1">
    <property type="nucleotide sequence ID" value="NZ_JAQIBD010000002.1"/>
</dbReference>
<evidence type="ECO:0000313" key="1">
    <source>
        <dbReference type="EMBL" id="MDM5271963.1"/>
    </source>
</evidence>
<gene>
    <name evidence="1" type="ORF">PGH07_07210</name>
</gene>
<reference evidence="1" key="1">
    <citation type="submission" date="2023-01" db="EMBL/GenBank/DDBJ databases">
        <title>Sulfurovum sp. zt1-1 genome assembly.</title>
        <authorList>
            <person name="Wang J."/>
        </authorList>
    </citation>
    <scope>NUCLEOTIDE SEQUENCE</scope>
    <source>
        <strain evidence="1">Zt1-1</strain>
    </source>
</reference>
<comment type="caution">
    <text evidence="1">The sequence shown here is derived from an EMBL/GenBank/DDBJ whole genome shotgun (WGS) entry which is preliminary data.</text>
</comment>
<dbReference type="Proteomes" id="UP001169069">
    <property type="component" value="Unassembled WGS sequence"/>
</dbReference>
<organism evidence="1 2">
    <name type="scientific">Sulfurovum zhangzhouensis</name>
    <dbReference type="NCBI Taxonomy" id="3019067"/>
    <lineage>
        <taxon>Bacteria</taxon>
        <taxon>Pseudomonadati</taxon>
        <taxon>Campylobacterota</taxon>
        <taxon>Epsilonproteobacteria</taxon>
        <taxon>Campylobacterales</taxon>
        <taxon>Sulfurovaceae</taxon>
        <taxon>Sulfurovum</taxon>
    </lineage>
</organism>
<sequence>MQNEIIEFKQSTMDNLKLYSELLGKDINTMLEEALELYFEAQQKRLQEKNHDDENMMTNLDFDEFWDGVDL</sequence>
<protein>
    <recommendedName>
        <fullName evidence="3">CopG family transcriptional regulator</fullName>
    </recommendedName>
</protein>
<accession>A0ABT7QYV2</accession>
<keyword evidence="2" id="KW-1185">Reference proteome</keyword>
<dbReference type="EMBL" id="JAQIBD010000002">
    <property type="protein sequence ID" value="MDM5271963.1"/>
    <property type="molecule type" value="Genomic_DNA"/>
</dbReference>
<evidence type="ECO:0008006" key="3">
    <source>
        <dbReference type="Google" id="ProtNLM"/>
    </source>
</evidence>